<protein>
    <submittedName>
        <fullName evidence="1">Uncharacterized protein</fullName>
    </submittedName>
</protein>
<gene>
    <name evidence="1" type="ORF">WH95_09595</name>
</gene>
<evidence type="ECO:0000313" key="1">
    <source>
        <dbReference type="EMBL" id="KKJ77271.1"/>
    </source>
</evidence>
<dbReference type="AlphaFoldDB" id="A0A0M2R6J0"/>
<reference evidence="1 2" key="1">
    <citation type="submission" date="2015-03" db="EMBL/GenBank/DDBJ databases">
        <title>Genome sequence of Kiloniella sp. P1-1, isolated from the gut microflora of Pacific white shrimp, Penaeus vannamei.</title>
        <authorList>
            <person name="Shao Z."/>
            <person name="Wang L."/>
            <person name="Li X."/>
        </authorList>
    </citation>
    <scope>NUCLEOTIDE SEQUENCE [LARGE SCALE GENOMIC DNA]</scope>
    <source>
        <strain evidence="1 2">P1-1</strain>
    </source>
</reference>
<dbReference type="SUPFAM" id="SSF53850">
    <property type="entry name" value="Periplasmic binding protein-like II"/>
    <property type="match status" value="1"/>
</dbReference>
<sequence>MRIYSKRFIFSCFKNLLLALGLAYPSYLWADSNELNFVTLQHAPYGFLSETGEKRGYLYDLTNVLRKEAGFHGTHEIVPTLRVFSELEEGSAHCSVLARVPVPDARYEKLAPIGKSITVSAIPRKPIILNNYSDLAGKKIGVPRGVFVGEPFDSDDTLLKVPTKNYDLSSAMFKSGRVDVVIGAYDSMLFNMRKMGVDLSEIGQAYVFKTVEFWLMCQPGKVSTAQKKRLVEATDKLRESGTIKRIIDKYLQPDSTS</sequence>
<dbReference type="Proteomes" id="UP000034491">
    <property type="component" value="Unassembled WGS sequence"/>
</dbReference>
<dbReference type="RefSeq" id="WP_046506043.1">
    <property type="nucleotide sequence ID" value="NZ_LANI01000005.1"/>
</dbReference>
<evidence type="ECO:0000313" key="2">
    <source>
        <dbReference type="Proteomes" id="UP000034491"/>
    </source>
</evidence>
<dbReference type="Gene3D" id="3.40.190.10">
    <property type="entry name" value="Periplasmic binding protein-like II"/>
    <property type="match status" value="2"/>
</dbReference>
<name>A0A0M2R6J0_9PROT</name>
<organism evidence="1 2">
    <name type="scientific">Kiloniella litopenaei</name>
    <dbReference type="NCBI Taxonomy" id="1549748"/>
    <lineage>
        <taxon>Bacteria</taxon>
        <taxon>Pseudomonadati</taxon>
        <taxon>Pseudomonadota</taxon>
        <taxon>Alphaproteobacteria</taxon>
        <taxon>Rhodospirillales</taxon>
        <taxon>Kiloniellaceae</taxon>
        <taxon>Kiloniella</taxon>
    </lineage>
</organism>
<keyword evidence="2" id="KW-1185">Reference proteome</keyword>
<comment type="caution">
    <text evidence="1">The sequence shown here is derived from an EMBL/GenBank/DDBJ whole genome shotgun (WGS) entry which is preliminary data.</text>
</comment>
<dbReference type="STRING" id="1549748.WH95_09595"/>
<dbReference type="EMBL" id="LANI01000005">
    <property type="protein sequence ID" value="KKJ77271.1"/>
    <property type="molecule type" value="Genomic_DNA"/>
</dbReference>
<dbReference type="OrthoDB" id="6192933at2"/>
<accession>A0A0M2R6J0</accession>
<proteinExistence type="predicted"/>